<proteinExistence type="predicted"/>
<dbReference type="EMBL" id="BGPR01000002">
    <property type="protein sequence ID" value="GBL72721.1"/>
    <property type="molecule type" value="Genomic_DNA"/>
</dbReference>
<organism evidence="1 2">
    <name type="scientific">Araneus ventricosus</name>
    <name type="common">Orbweaver spider</name>
    <name type="synonym">Epeira ventricosa</name>
    <dbReference type="NCBI Taxonomy" id="182803"/>
    <lineage>
        <taxon>Eukaryota</taxon>
        <taxon>Metazoa</taxon>
        <taxon>Ecdysozoa</taxon>
        <taxon>Arthropoda</taxon>
        <taxon>Chelicerata</taxon>
        <taxon>Arachnida</taxon>
        <taxon>Araneae</taxon>
        <taxon>Araneomorphae</taxon>
        <taxon>Entelegynae</taxon>
        <taxon>Araneoidea</taxon>
        <taxon>Araneidae</taxon>
        <taxon>Araneus</taxon>
    </lineage>
</organism>
<evidence type="ECO:0000313" key="1">
    <source>
        <dbReference type="EMBL" id="GBL72721.1"/>
    </source>
</evidence>
<evidence type="ECO:0000313" key="2">
    <source>
        <dbReference type="Proteomes" id="UP000499080"/>
    </source>
</evidence>
<dbReference type="Proteomes" id="UP000499080">
    <property type="component" value="Unassembled WGS sequence"/>
</dbReference>
<reference evidence="1 2" key="1">
    <citation type="journal article" date="2019" name="Sci. Rep.">
        <title>Orb-weaving spider Araneus ventricosus genome elucidates the spidroin gene catalogue.</title>
        <authorList>
            <person name="Kono N."/>
            <person name="Nakamura H."/>
            <person name="Ohtoshi R."/>
            <person name="Moran D.A.P."/>
            <person name="Shinohara A."/>
            <person name="Yoshida Y."/>
            <person name="Fujiwara M."/>
            <person name="Mori M."/>
            <person name="Tomita M."/>
            <person name="Arakawa K."/>
        </authorList>
    </citation>
    <scope>NUCLEOTIDE SEQUENCE [LARGE SCALE GENOMIC DNA]</scope>
</reference>
<protein>
    <submittedName>
        <fullName evidence="1">Uncharacterized protein</fullName>
    </submittedName>
</protein>
<gene>
    <name evidence="1" type="ORF">AVEN_127956_1</name>
</gene>
<name>A0A4Y1ZYX8_ARAVE</name>
<keyword evidence="2" id="KW-1185">Reference proteome</keyword>
<comment type="caution">
    <text evidence="1">The sequence shown here is derived from an EMBL/GenBank/DDBJ whole genome shotgun (WGS) entry which is preliminary data.</text>
</comment>
<sequence>MNVICKKEFISKSLRPIRSRPVYLSGGEAGVLMAVADHISTPPVGGRHYHRQRASPNHYCTHQGSETRLVIRRLLTHVLVVRPSGA</sequence>
<dbReference type="AlphaFoldDB" id="A0A4Y1ZYX8"/>
<accession>A0A4Y1ZYX8</accession>
<feature type="non-terminal residue" evidence="1">
    <location>
        <position position="86"/>
    </location>
</feature>